<dbReference type="InterPro" id="IPR015943">
    <property type="entry name" value="WD40/YVTN_repeat-like_dom_sf"/>
</dbReference>
<dbReference type="SMART" id="SM00320">
    <property type="entry name" value="WD40"/>
    <property type="match status" value="4"/>
</dbReference>
<accession>A0AAD6CVM7</accession>
<keyword evidence="1 3" id="KW-0853">WD repeat</keyword>
<dbReference type="EMBL" id="JAQIZZ010000005">
    <property type="protein sequence ID" value="KAJ5541040.1"/>
    <property type="molecule type" value="Genomic_DNA"/>
</dbReference>
<protein>
    <recommendedName>
        <fullName evidence="6">Nuclear pore complex subunit</fullName>
    </recommendedName>
</protein>
<keyword evidence="5" id="KW-1185">Reference proteome</keyword>
<name>A0AAD6CVM7_9EURO</name>
<dbReference type="Gene3D" id="2.130.10.10">
    <property type="entry name" value="YVTN repeat-like/Quinoprotein amine dehydrogenase"/>
    <property type="match status" value="1"/>
</dbReference>
<evidence type="ECO:0000256" key="2">
    <source>
        <dbReference type="ARBA" id="ARBA00022737"/>
    </source>
</evidence>
<dbReference type="Proteomes" id="UP001220324">
    <property type="component" value="Unassembled WGS sequence"/>
</dbReference>
<dbReference type="InterPro" id="IPR001680">
    <property type="entry name" value="WD40_rpt"/>
</dbReference>
<reference evidence="4 5" key="1">
    <citation type="journal article" date="2023" name="IMA Fungus">
        <title>Comparative genomic study of the Penicillium genus elucidates a diverse pangenome and 15 lateral gene transfer events.</title>
        <authorList>
            <person name="Petersen C."/>
            <person name="Sorensen T."/>
            <person name="Nielsen M.R."/>
            <person name="Sondergaard T.E."/>
            <person name="Sorensen J.L."/>
            <person name="Fitzpatrick D.A."/>
            <person name="Frisvad J.C."/>
            <person name="Nielsen K.L."/>
        </authorList>
    </citation>
    <scope>NUCLEOTIDE SEQUENCE [LARGE SCALE GENOMIC DNA]</scope>
    <source>
        <strain evidence="4 5">IBT 35679</strain>
    </source>
</reference>
<dbReference type="FunFam" id="2.130.10.10:FF:000725">
    <property type="entry name" value="Nuclear pore complex subunit"/>
    <property type="match status" value="1"/>
</dbReference>
<evidence type="ECO:0000313" key="4">
    <source>
        <dbReference type="EMBL" id="KAJ5541040.1"/>
    </source>
</evidence>
<feature type="repeat" description="WD" evidence="3">
    <location>
        <begin position="268"/>
        <end position="302"/>
    </location>
</feature>
<evidence type="ECO:0000256" key="3">
    <source>
        <dbReference type="PROSITE-ProRule" id="PRU00221"/>
    </source>
</evidence>
<evidence type="ECO:0008006" key="6">
    <source>
        <dbReference type="Google" id="ProtNLM"/>
    </source>
</evidence>
<gene>
    <name evidence="4" type="ORF">N7494_006116</name>
</gene>
<dbReference type="PANTHER" id="PTHR10971">
    <property type="entry name" value="MRNA EXPORT FACTOR AND BUB3"/>
    <property type="match status" value="1"/>
</dbReference>
<sequence length="360" mass="39229">MASNQFTLASPPTDAISALKFSPEPDSTRIVVSSWDKNVYVYDLRDENGQVGEGKLLQKFEHRAPVLDVCFGENENEIYTAGLDWDVRKIDLNTSQQTVISSHEAGVRNVVYSPEHKVIISGSWDSTLHVSRTDTGTTTDSLPAVIPLPSKPFSISLTATKLVVAMASRALHIYDLKALALLTAQSDSTSTNGNRVEVEPWQRRESSLKFMTRCVACMPGDTGYASSSIEGRVAVEWFDPSPESQARKYAFKCHRQTSDDGVDVVYPVNALAFHPVHGSFASGGGDGVVALWDGISKRRIRQYQKYPSSVAAVDFSASGKYLAIGVSPGFEDGKDDIPEGVVKIYVRELSETEAKGKGAK</sequence>
<dbReference type="AlphaFoldDB" id="A0AAD6CVM7"/>
<dbReference type="SUPFAM" id="SSF50978">
    <property type="entry name" value="WD40 repeat-like"/>
    <property type="match status" value="1"/>
</dbReference>
<feature type="repeat" description="WD" evidence="3">
    <location>
        <begin position="100"/>
        <end position="141"/>
    </location>
</feature>
<organism evidence="4 5">
    <name type="scientific">Penicillium frequentans</name>
    <dbReference type="NCBI Taxonomy" id="3151616"/>
    <lineage>
        <taxon>Eukaryota</taxon>
        <taxon>Fungi</taxon>
        <taxon>Dikarya</taxon>
        <taxon>Ascomycota</taxon>
        <taxon>Pezizomycotina</taxon>
        <taxon>Eurotiomycetes</taxon>
        <taxon>Eurotiomycetidae</taxon>
        <taxon>Eurotiales</taxon>
        <taxon>Aspergillaceae</taxon>
        <taxon>Penicillium</taxon>
    </lineage>
</organism>
<comment type="caution">
    <text evidence="4">The sequence shown here is derived from an EMBL/GenBank/DDBJ whole genome shotgun (WGS) entry which is preliminary data.</text>
</comment>
<dbReference type="PROSITE" id="PS50082">
    <property type="entry name" value="WD_REPEATS_2"/>
    <property type="match status" value="2"/>
</dbReference>
<dbReference type="Pfam" id="PF00400">
    <property type="entry name" value="WD40"/>
    <property type="match status" value="3"/>
</dbReference>
<keyword evidence="2" id="KW-0677">Repeat</keyword>
<dbReference type="InterPro" id="IPR036322">
    <property type="entry name" value="WD40_repeat_dom_sf"/>
</dbReference>
<evidence type="ECO:0000256" key="1">
    <source>
        <dbReference type="ARBA" id="ARBA00022574"/>
    </source>
</evidence>
<proteinExistence type="predicted"/>
<evidence type="ECO:0000313" key="5">
    <source>
        <dbReference type="Proteomes" id="UP001220324"/>
    </source>
</evidence>